<comment type="caution">
    <text evidence="1">The sequence shown here is derived from an EMBL/GenBank/DDBJ whole genome shotgun (WGS) entry which is preliminary data.</text>
</comment>
<protein>
    <submittedName>
        <fullName evidence="1">Uncharacterized protein</fullName>
    </submittedName>
</protein>
<dbReference type="EMBL" id="CADEBC010000502">
    <property type="protein sequence ID" value="CAB3239307.1"/>
    <property type="molecule type" value="Genomic_DNA"/>
</dbReference>
<accession>A0A8S1A1X0</accession>
<sequence length="244" mass="27802">MCTNFIDPEAILYGNDQWTQLEEKWGEPVDLETDDDPPSGLRPVFSTLDLMKTTFDSEYLLKKVRRKVGRRLSKNGVLDYKDFLKDLKSTSPPKAFYCVNGQILSALSVEQICDKIDDIFKSVEKLCSATSTIRKKGIPDVVGCSISVGDLSFDDTPSQDQTDEEENVEEYIDEAFEHFEDLSKMSIDDDVTRESVTTLVRKFSSILSTSAVNCNPRRQSERSTKFKELAEFWQNQAFNETVKK</sequence>
<dbReference type="Proteomes" id="UP000494106">
    <property type="component" value="Unassembled WGS sequence"/>
</dbReference>
<reference evidence="1 2" key="1">
    <citation type="submission" date="2020-04" db="EMBL/GenBank/DDBJ databases">
        <authorList>
            <person name="Wallbank WR R."/>
            <person name="Pardo Diaz C."/>
            <person name="Kozak K."/>
            <person name="Martin S."/>
            <person name="Jiggins C."/>
            <person name="Moest M."/>
            <person name="Warren A I."/>
            <person name="Byers J.R.P. K."/>
            <person name="Montejo-Kovacevich G."/>
            <person name="Yen C E."/>
        </authorList>
    </citation>
    <scope>NUCLEOTIDE SEQUENCE [LARGE SCALE GENOMIC DNA]</scope>
</reference>
<evidence type="ECO:0000313" key="2">
    <source>
        <dbReference type="Proteomes" id="UP000494106"/>
    </source>
</evidence>
<proteinExistence type="predicted"/>
<gene>
    <name evidence="1" type="ORF">APLA_LOCUS7752</name>
</gene>
<dbReference type="AlphaFoldDB" id="A0A8S1A1X0"/>
<organism evidence="1 2">
    <name type="scientific">Arctia plantaginis</name>
    <name type="common">Wood tiger moth</name>
    <name type="synonym">Phalaena plantaginis</name>
    <dbReference type="NCBI Taxonomy" id="874455"/>
    <lineage>
        <taxon>Eukaryota</taxon>
        <taxon>Metazoa</taxon>
        <taxon>Ecdysozoa</taxon>
        <taxon>Arthropoda</taxon>
        <taxon>Hexapoda</taxon>
        <taxon>Insecta</taxon>
        <taxon>Pterygota</taxon>
        <taxon>Neoptera</taxon>
        <taxon>Endopterygota</taxon>
        <taxon>Lepidoptera</taxon>
        <taxon>Glossata</taxon>
        <taxon>Ditrysia</taxon>
        <taxon>Noctuoidea</taxon>
        <taxon>Erebidae</taxon>
        <taxon>Arctiinae</taxon>
        <taxon>Arctia</taxon>
    </lineage>
</organism>
<evidence type="ECO:0000313" key="1">
    <source>
        <dbReference type="EMBL" id="CAB3239307.1"/>
    </source>
</evidence>
<dbReference type="OrthoDB" id="7398390at2759"/>
<keyword evidence="2" id="KW-1185">Reference proteome</keyword>
<name>A0A8S1A1X0_ARCPL</name>